<dbReference type="AlphaFoldDB" id="A0A814LE86"/>
<dbReference type="InterPro" id="IPR001357">
    <property type="entry name" value="BRCT_dom"/>
</dbReference>
<feature type="transmembrane region" description="Helical" evidence="1">
    <location>
        <begin position="387"/>
        <end position="406"/>
    </location>
</feature>
<dbReference type="PROSITE" id="PS50172">
    <property type="entry name" value="BRCT"/>
    <property type="match status" value="2"/>
</dbReference>
<sequence>MSIPSQSQSSPIVHFTNTVRHGSSPMNPIHVSPNTSIEDDSQDQYEAFLTRPQSTPVSSPVLLPRTSVNSIQTNENLFAILRNNKKQRLTTFEYSSVTNVTPLQNINNQIKSPVLLDTSNDDEEDRYFLRPPPLMVLSQSIQAKHPEKLTDSKLNNRFSSIKDLPHSPANYSFVFYSFTSTQIEEAKRLTRRMGDCFTSDIIDITTTHIILPNDDPRMTITLDLILALIYGCRLVVFEWLKSSSRIGEWLRVNKFEPKNFFNSNPSVNIYHKFPRQKTSNQFFHQCGLIYLTSLVQQRDLLLKLITILGGNITVHRERAKIIIGHSSKTLQVIIHPQVHEQWAIDSIKAGQCLSTDDYLIENHCVFAILGLQITLTVTKTCSYRIGVGFWSFPSLFAAPISIWILLWKQNVVSCCFTFFLHICSTLFATTIIIISFLTLIGQIGSSCSSENYFLPLNVSLIVISIILKLFIYGEILLLYLLQHHVNRPILLSEAEFQEKNYEIISNEVDIKPWKVFRSILKKSRNSATDLDV</sequence>
<dbReference type="SUPFAM" id="SSF52113">
    <property type="entry name" value="BRCT domain"/>
    <property type="match status" value="2"/>
</dbReference>
<feature type="domain" description="BRCT" evidence="2">
    <location>
        <begin position="170"/>
        <end position="257"/>
    </location>
</feature>
<keyword evidence="1" id="KW-0812">Transmembrane</keyword>
<accession>A0A814LE86</accession>
<evidence type="ECO:0000313" key="4">
    <source>
        <dbReference type="Proteomes" id="UP000663828"/>
    </source>
</evidence>
<keyword evidence="1" id="KW-1133">Transmembrane helix</keyword>
<feature type="transmembrane region" description="Helical" evidence="1">
    <location>
        <begin position="418"/>
        <end position="440"/>
    </location>
</feature>
<proteinExistence type="predicted"/>
<evidence type="ECO:0000259" key="2">
    <source>
        <dbReference type="PROSITE" id="PS50172"/>
    </source>
</evidence>
<organism evidence="3 4">
    <name type="scientific">Adineta ricciae</name>
    <name type="common">Rotifer</name>
    <dbReference type="NCBI Taxonomy" id="249248"/>
    <lineage>
        <taxon>Eukaryota</taxon>
        <taxon>Metazoa</taxon>
        <taxon>Spiralia</taxon>
        <taxon>Gnathifera</taxon>
        <taxon>Rotifera</taxon>
        <taxon>Eurotatoria</taxon>
        <taxon>Bdelloidea</taxon>
        <taxon>Adinetida</taxon>
        <taxon>Adinetidae</taxon>
        <taxon>Adineta</taxon>
    </lineage>
</organism>
<gene>
    <name evidence="3" type="ORF">XAT740_LOCUS16416</name>
</gene>
<feature type="domain" description="BRCT" evidence="2">
    <location>
        <begin position="289"/>
        <end position="360"/>
    </location>
</feature>
<comment type="caution">
    <text evidence="3">The sequence shown here is derived from an EMBL/GenBank/DDBJ whole genome shotgun (WGS) entry which is preliminary data.</text>
</comment>
<dbReference type="EMBL" id="CAJNOR010001045">
    <property type="protein sequence ID" value="CAF1063516.1"/>
    <property type="molecule type" value="Genomic_DNA"/>
</dbReference>
<dbReference type="Gene3D" id="3.40.50.10190">
    <property type="entry name" value="BRCT domain"/>
    <property type="match status" value="2"/>
</dbReference>
<evidence type="ECO:0000313" key="3">
    <source>
        <dbReference type="EMBL" id="CAF1063516.1"/>
    </source>
</evidence>
<protein>
    <recommendedName>
        <fullName evidence="2">BRCT domain-containing protein</fullName>
    </recommendedName>
</protein>
<name>A0A814LE86_ADIRI</name>
<keyword evidence="4" id="KW-1185">Reference proteome</keyword>
<evidence type="ECO:0000256" key="1">
    <source>
        <dbReference type="SAM" id="Phobius"/>
    </source>
</evidence>
<dbReference type="Proteomes" id="UP000663828">
    <property type="component" value="Unassembled WGS sequence"/>
</dbReference>
<keyword evidence="1" id="KW-0472">Membrane</keyword>
<feature type="transmembrane region" description="Helical" evidence="1">
    <location>
        <begin position="460"/>
        <end position="481"/>
    </location>
</feature>
<reference evidence="3" key="1">
    <citation type="submission" date="2021-02" db="EMBL/GenBank/DDBJ databases">
        <authorList>
            <person name="Nowell W R."/>
        </authorList>
    </citation>
    <scope>NUCLEOTIDE SEQUENCE</scope>
</reference>
<dbReference type="InterPro" id="IPR036420">
    <property type="entry name" value="BRCT_dom_sf"/>
</dbReference>